<evidence type="ECO:0000313" key="2">
    <source>
        <dbReference type="Proteomes" id="UP000824219"/>
    </source>
</evidence>
<reference evidence="1 2" key="1">
    <citation type="submission" date="2021-06" db="EMBL/GenBank/DDBJ databases">
        <title>Chromosome-level genome assembly of the red-tail catfish (Hemibagrus wyckioides).</title>
        <authorList>
            <person name="Shao F."/>
        </authorList>
    </citation>
    <scope>NUCLEOTIDE SEQUENCE [LARGE SCALE GENOMIC DNA]</scope>
    <source>
        <strain evidence="1">EC202008001</strain>
        <tissue evidence="1">Blood</tissue>
    </source>
</reference>
<evidence type="ECO:0000313" key="1">
    <source>
        <dbReference type="EMBL" id="KAG7331756.1"/>
    </source>
</evidence>
<dbReference type="AlphaFoldDB" id="A0A9D3P0A6"/>
<gene>
    <name evidence="1" type="ORF">KOW79_005725</name>
</gene>
<organism evidence="1 2">
    <name type="scientific">Hemibagrus wyckioides</name>
    <dbReference type="NCBI Taxonomy" id="337641"/>
    <lineage>
        <taxon>Eukaryota</taxon>
        <taxon>Metazoa</taxon>
        <taxon>Chordata</taxon>
        <taxon>Craniata</taxon>
        <taxon>Vertebrata</taxon>
        <taxon>Euteleostomi</taxon>
        <taxon>Actinopterygii</taxon>
        <taxon>Neopterygii</taxon>
        <taxon>Teleostei</taxon>
        <taxon>Ostariophysi</taxon>
        <taxon>Siluriformes</taxon>
        <taxon>Bagridae</taxon>
        <taxon>Hemibagrus</taxon>
    </lineage>
</organism>
<name>A0A9D3P0A6_9TELE</name>
<comment type="caution">
    <text evidence="1">The sequence shown here is derived from an EMBL/GenBank/DDBJ whole genome shotgun (WGS) entry which is preliminary data.</text>
</comment>
<dbReference type="EMBL" id="JAHKSW010000006">
    <property type="protein sequence ID" value="KAG7331756.1"/>
    <property type="molecule type" value="Genomic_DNA"/>
</dbReference>
<accession>A0A9D3P0A6</accession>
<proteinExistence type="predicted"/>
<dbReference type="Proteomes" id="UP000824219">
    <property type="component" value="Linkage Group LG06"/>
</dbReference>
<keyword evidence="2" id="KW-1185">Reference proteome</keyword>
<sequence length="101" mass="11307">MGLRVHDKMTSLQEKCLEINAYSCGVAGIRNQEALPVRVDMVAVVRSAARLHTDITVMRDENKGFEGRFRRKDGLRDILQKSHLQTNVARGNSLVGENGEK</sequence>
<protein>
    <submittedName>
        <fullName evidence="1">Uncharacterized protein</fullName>
    </submittedName>
</protein>